<dbReference type="RefSeq" id="XP_073560752.1">
    <property type="nucleotide sequence ID" value="XM_073701183.1"/>
</dbReference>
<dbReference type="Proteomes" id="UP001642720">
    <property type="component" value="Unassembled WGS sequence"/>
</dbReference>
<organism evidence="1 2">
    <name type="scientific">Trichoderma ghanense</name>
    <dbReference type="NCBI Taxonomy" id="65468"/>
    <lineage>
        <taxon>Eukaryota</taxon>
        <taxon>Fungi</taxon>
        <taxon>Dikarya</taxon>
        <taxon>Ascomycota</taxon>
        <taxon>Pezizomycotina</taxon>
        <taxon>Sordariomycetes</taxon>
        <taxon>Hypocreomycetidae</taxon>
        <taxon>Hypocreales</taxon>
        <taxon>Hypocreaceae</taxon>
        <taxon>Trichoderma</taxon>
    </lineage>
</organism>
<keyword evidence="2" id="KW-1185">Reference proteome</keyword>
<dbReference type="EMBL" id="PPTA01000004">
    <property type="protein sequence ID" value="TFB04551.1"/>
    <property type="molecule type" value="Genomic_DNA"/>
</dbReference>
<comment type="caution">
    <text evidence="1">The sequence shown here is derived from an EMBL/GenBank/DDBJ whole genome shotgun (WGS) entry which is preliminary data.</text>
</comment>
<gene>
    <name evidence="1" type="ORF">CCMA1212_003854</name>
</gene>
<protein>
    <submittedName>
        <fullName evidence="1">Uncharacterized protein</fullName>
    </submittedName>
</protein>
<reference evidence="1 2" key="1">
    <citation type="submission" date="2018-01" db="EMBL/GenBank/DDBJ databases">
        <title>Genome characterization of the sugarcane-associated fungus Trichoderma ghanense CCMA-1212 and their application in lignocelulose bioconversion.</title>
        <authorList>
            <person name="Steindorff A.S."/>
            <person name="Mendes T.D."/>
            <person name="Vilela E.S.D."/>
            <person name="Rodrigues D.S."/>
            <person name="Formighieri E.F."/>
            <person name="Melo I.S."/>
            <person name="Favaro L.C.L."/>
        </authorList>
    </citation>
    <scope>NUCLEOTIDE SEQUENCE [LARGE SCALE GENOMIC DNA]</scope>
    <source>
        <strain evidence="1 2">CCMA-1212</strain>
    </source>
</reference>
<name>A0ABY2H8U1_9HYPO</name>
<evidence type="ECO:0000313" key="2">
    <source>
        <dbReference type="Proteomes" id="UP001642720"/>
    </source>
</evidence>
<accession>A0ABY2H8U1</accession>
<proteinExistence type="predicted"/>
<sequence>MESQAAFRPPAYRDNISWPLSIPASSTHRNKRGARFPSPMAEIPLWSRSPPPCRTL</sequence>
<evidence type="ECO:0000313" key="1">
    <source>
        <dbReference type="EMBL" id="TFB04551.1"/>
    </source>
</evidence>
<dbReference type="GeneID" id="300575633"/>